<organism evidence="1 2">
    <name type="scientific">Chloropicon roscoffensis</name>
    <dbReference type="NCBI Taxonomy" id="1461544"/>
    <lineage>
        <taxon>Eukaryota</taxon>
        <taxon>Viridiplantae</taxon>
        <taxon>Chlorophyta</taxon>
        <taxon>Chloropicophyceae</taxon>
        <taxon>Chloropicales</taxon>
        <taxon>Chloropicaceae</taxon>
        <taxon>Chloropicon</taxon>
    </lineage>
</organism>
<evidence type="ECO:0000313" key="1">
    <source>
        <dbReference type="EMBL" id="WZN64308.1"/>
    </source>
</evidence>
<sequence>MGVIARRNTWSAARSRAMEVGERWRSNSKVNSIDDGKRIDVETTFCDAFSRSTKLRKIVEEDENFSDVDGSSFDCGDIVRLIQLASGEPRAVKAAKMLVGFSRNQQTVIQALENQNRALRDSYGVRLDNERTRKELNRLVHCTLQVSYNKLSALLAVAQGETKASMAVSTQKLYHSMTEVLALAEKSLVGDGLGAKAHLSSPEVSHLQHGCENLASLNMLCDQDLLCPKSACTEKSPLLPSGRKDSNLWRSLKKPWKSLAKGVKDCFKPSAEKEMACAQNAAEAHLRDCKDLLKSAKGWLLHWESVEFAFEADGGECVERESSNSQSTLKTLQTLLRKSELTTMDAVHKLLSNCGAMGEEIERQQLVEMDLVQKLNEMNLRLLNSENKACAVAMEMVMMGGVAM</sequence>
<gene>
    <name evidence="1" type="ORF">HKI87_09g58640</name>
</gene>
<dbReference type="EMBL" id="CP151509">
    <property type="protein sequence ID" value="WZN64308.1"/>
    <property type="molecule type" value="Genomic_DNA"/>
</dbReference>
<dbReference type="AlphaFoldDB" id="A0AAX4PDR3"/>
<evidence type="ECO:0000313" key="2">
    <source>
        <dbReference type="Proteomes" id="UP001472866"/>
    </source>
</evidence>
<accession>A0AAX4PDR3</accession>
<dbReference type="Proteomes" id="UP001472866">
    <property type="component" value="Chromosome 09"/>
</dbReference>
<protein>
    <submittedName>
        <fullName evidence="1">Uncharacterized protein</fullName>
    </submittedName>
</protein>
<keyword evidence="2" id="KW-1185">Reference proteome</keyword>
<reference evidence="1 2" key="1">
    <citation type="submission" date="2024-03" db="EMBL/GenBank/DDBJ databases">
        <title>Complete genome sequence of the green alga Chloropicon roscoffensis RCC1871.</title>
        <authorList>
            <person name="Lemieux C."/>
            <person name="Pombert J.-F."/>
            <person name="Otis C."/>
            <person name="Turmel M."/>
        </authorList>
    </citation>
    <scope>NUCLEOTIDE SEQUENCE [LARGE SCALE GENOMIC DNA]</scope>
    <source>
        <strain evidence="1 2">RCC1871</strain>
    </source>
</reference>
<proteinExistence type="predicted"/>
<name>A0AAX4PDR3_9CHLO</name>